<comment type="caution">
    <text evidence="1">The sequence shown here is derived from an EMBL/GenBank/DDBJ whole genome shotgun (WGS) entry which is preliminary data.</text>
</comment>
<keyword evidence="2" id="KW-1185">Reference proteome</keyword>
<gene>
    <name evidence="1" type="ORF">FHS49_001423</name>
</gene>
<dbReference type="AlphaFoldDB" id="A0A7W9EEV0"/>
<accession>A0A7W9EEV0</accession>
<dbReference type="EMBL" id="JACIJC010000002">
    <property type="protein sequence ID" value="MBB5685415.1"/>
    <property type="molecule type" value="Genomic_DNA"/>
</dbReference>
<protein>
    <submittedName>
        <fullName evidence="1">Aconitase A</fullName>
    </submittedName>
</protein>
<reference evidence="1 2" key="1">
    <citation type="submission" date="2020-08" db="EMBL/GenBank/DDBJ databases">
        <title>Genomic Encyclopedia of Type Strains, Phase IV (KMG-IV): sequencing the most valuable type-strain genomes for metagenomic binning, comparative biology and taxonomic classification.</title>
        <authorList>
            <person name="Goeker M."/>
        </authorList>
    </citation>
    <scope>NUCLEOTIDE SEQUENCE [LARGE SCALE GENOMIC DNA]</scope>
    <source>
        <strain evidence="1 2">DSM 25079</strain>
    </source>
</reference>
<evidence type="ECO:0000313" key="2">
    <source>
        <dbReference type="Proteomes" id="UP000549617"/>
    </source>
</evidence>
<name>A0A7W9EEV0_9SPHN</name>
<evidence type="ECO:0000313" key="1">
    <source>
        <dbReference type="EMBL" id="MBB5685415.1"/>
    </source>
</evidence>
<organism evidence="1 2">
    <name type="scientific">Sphingobium boeckii</name>
    <dbReference type="NCBI Taxonomy" id="1082345"/>
    <lineage>
        <taxon>Bacteria</taxon>
        <taxon>Pseudomonadati</taxon>
        <taxon>Pseudomonadota</taxon>
        <taxon>Alphaproteobacteria</taxon>
        <taxon>Sphingomonadales</taxon>
        <taxon>Sphingomonadaceae</taxon>
        <taxon>Sphingobium</taxon>
    </lineage>
</organism>
<proteinExistence type="predicted"/>
<dbReference type="RefSeq" id="WP_246350420.1">
    <property type="nucleotide sequence ID" value="NZ_JACIJC010000002.1"/>
</dbReference>
<sequence length="89" mass="9952">MDCYVLSSIGELDEQQEYALNMMAPKLSSALGINGSWFDMVATQMEFPPNLPLKIKQIWENGKAKADAAGYSVDPEQFAREFVDTNFPT</sequence>
<dbReference type="Proteomes" id="UP000549617">
    <property type="component" value="Unassembled WGS sequence"/>
</dbReference>